<organism evidence="1 2">
    <name type="scientific">Paenibacillus alvei</name>
    <name type="common">Bacillus alvei</name>
    <dbReference type="NCBI Taxonomy" id="44250"/>
    <lineage>
        <taxon>Bacteria</taxon>
        <taxon>Bacillati</taxon>
        <taxon>Bacillota</taxon>
        <taxon>Bacilli</taxon>
        <taxon>Bacillales</taxon>
        <taxon>Paenibacillaceae</taxon>
        <taxon>Paenibacillus</taxon>
    </lineage>
</organism>
<dbReference type="EMBL" id="LS992241">
    <property type="protein sequence ID" value="SYX82139.1"/>
    <property type="molecule type" value="Genomic_DNA"/>
</dbReference>
<dbReference type="RefSeq" id="WP_138184588.1">
    <property type="nucleotide sequence ID" value="NZ_LS992241.1"/>
</dbReference>
<evidence type="ECO:0000313" key="2">
    <source>
        <dbReference type="Proteomes" id="UP000304148"/>
    </source>
</evidence>
<evidence type="ECO:0000313" key="1">
    <source>
        <dbReference type="EMBL" id="SYX82139.1"/>
    </source>
</evidence>
<dbReference type="Proteomes" id="UP000304148">
    <property type="component" value="Chromosome"/>
</dbReference>
<reference evidence="2" key="1">
    <citation type="submission" date="2018-08" db="EMBL/GenBank/DDBJ databases">
        <authorList>
            <person name="Chevrot R."/>
        </authorList>
    </citation>
    <scope>NUCLEOTIDE SEQUENCE [LARGE SCALE GENOMIC DNA]</scope>
</reference>
<proteinExistence type="predicted"/>
<protein>
    <submittedName>
        <fullName evidence="1">SR1 protein</fullName>
    </submittedName>
</protein>
<name>A0A383R6Y8_PAEAL</name>
<dbReference type="AlphaFoldDB" id="A0A383R6Y8"/>
<dbReference type="Pfam" id="PF13790">
    <property type="entry name" value="SR1P"/>
    <property type="match status" value="1"/>
</dbReference>
<sequence length="58" mass="6911">MEQGRRQLLLGAIICKRCDRIIAEQDTEKVMVYYVECNKRDCREQTAVMEREVLYIEA</sequence>
<gene>
    <name evidence="1" type="ORF">PBLR_10559</name>
</gene>
<accession>A0A383R6Y8</accession>
<dbReference type="InterPro" id="IPR025236">
    <property type="entry name" value="SR1P"/>
</dbReference>